<sequence length="213" mass="23878">MSVSVVDGVKVVDVRSLPPGQRHDVIFMVFDEIKPGEHILVVNDHEPVHLVHYLRHERRDFDGDAYTAYERTPGVWVAVIKKKNVAEPEQAERVVRTSFGEERSFSAKEFSPVPVYTGKSYRVILAYLKAKQFIPVHTPQIDLVFVVIRGKGTMVAGDQRFPVKEGDVIIVPAGTKRGVLAETDMEALHLVSPPPTDADHEEVVRKLQSGTFE</sequence>
<dbReference type="AlphaFoldDB" id="A0A2R6CE54"/>
<accession>A0A2R6CE54</accession>
<organism evidence="3 4">
    <name type="scientific">Candidatus Marsarchaeota G2 archaeon BE_D</name>
    <dbReference type="NCBI Taxonomy" id="1978158"/>
    <lineage>
        <taxon>Archaea</taxon>
        <taxon>Candidatus Marsarchaeota</taxon>
        <taxon>Candidatus Marsarchaeota group 2</taxon>
    </lineage>
</organism>
<evidence type="ECO:0000313" key="3">
    <source>
        <dbReference type="EMBL" id="PSO09070.1"/>
    </source>
</evidence>
<evidence type="ECO:0000259" key="2">
    <source>
        <dbReference type="Pfam" id="PF10006"/>
    </source>
</evidence>
<evidence type="ECO:0000259" key="1">
    <source>
        <dbReference type="Pfam" id="PF07883"/>
    </source>
</evidence>
<dbReference type="PANTHER" id="PTHR37694">
    <property type="entry name" value="SLR8022 PROTEIN"/>
    <property type="match status" value="1"/>
</dbReference>
<dbReference type="EMBL" id="NEXF01000025">
    <property type="protein sequence ID" value="PSO09070.1"/>
    <property type="molecule type" value="Genomic_DNA"/>
</dbReference>
<dbReference type="Pfam" id="PF10006">
    <property type="entry name" value="DUF2249"/>
    <property type="match status" value="1"/>
</dbReference>
<evidence type="ECO:0000313" key="4">
    <source>
        <dbReference type="Proteomes" id="UP000242015"/>
    </source>
</evidence>
<gene>
    <name evidence="3" type="ORF">B9Q04_02270</name>
</gene>
<dbReference type="InterPro" id="IPR018720">
    <property type="entry name" value="DUF2249"/>
</dbReference>
<name>A0A2R6CE54_9ARCH</name>
<comment type="caution">
    <text evidence="3">The sequence shown here is derived from an EMBL/GenBank/DDBJ whole genome shotgun (WGS) entry which is preliminary data.</text>
</comment>
<dbReference type="Pfam" id="PF07883">
    <property type="entry name" value="Cupin_2"/>
    <property type="match status" value="1"/>
</dbReference>
<dbReference type="Gene3D" id="2.60.120.10">
    <property type="entry name" value="Jelly Rolls"/>
    <property type="match status" value="1"/>
</dbReference>
<evidence type="ECO:0008006" key="5">
    <source>
        <dbReference type="Google" id="ProtNLM"/>
    </source>
</evidence>
<dbReference type="Proteomes" id="UP000242015">
    <property type="component" value="Unassembled WGS sequence"/>
</dbReference>
<dbReference type="InterPro" id="IPR014710">
    <property type="entry name" value="RmlC-like_jellyroll"/>
</dbReference>
<feature type="domain" description="Cupin type-2" evidence="1">
    <location>
        <begin position="141"/>
        <end position="187"/>
    </location>
</feature>
<reference evidence="3 4" key="1">
    <citation type="submission" date="2017-04" db="EMBL/GenBank/DDBJ databases">
        <title>Novel microbial lineages endemic to geothermal iron-oxide mats fill important gaps in the evolutionary history of Archaea.</title>
        <authorList>
            <person name="Jay Z.J."/>
            <person name="Beam J.P."/>
            <person name="Dlakic M."/>
            <person name="Rusch D.B."/>
            <person name="Kozubal M.A."/>
            <person name="Inskeep W.P."/>
        </authorList>
    </citation>
    <scope>NUCLEOTIDE SEQUENCE [LARGE SCALE GENOMIC DNA]</scope>
    <source>
        <strain evidence="3">BE_D</strain>
    </source>
</reference>
<feature type="domain" description="DUF2249" evidence="2">
    <location>
        <begin position="12"/>
        <end position="82"/>
    </location>
</feature>
<protein>
    <recommendedName>
        <fullName evidence="5">DUF2249 domain-containing protein</fullName>
    </recommendedName>
</protein>
<dbReference type="SUPFAM" id="SSF51182">
    <property type="entry name" value="RmlC-like cupins"/>
    <property type="match status" value="1"/>
</dbReference>
<dbReference type="PANTHER" id="PTHR37694:SF1">
    <property type="entry name" value="SLR8022 PROTEIN"/>
    <property type="match status" value="1"/>
</dbReference>
<dbReference type="InterPro" id="IPR013096">
    <property type="entry name" value="Cupin_2"/>
</dbReference>
<proteinExistence type="predicted"/>
<dbReference type="InterPro" id="IPR011051">
    <property type="entry name" value="RmlC_Cupin_sf"/>
</dbReference>